<keyword evidence="6" id="KW-1185">Reference proteome</keyword>
<proteinExistence type="predicted"/>
<dbReference type="Proteomes" id="UP000481583">
    <property type="component" value="Unassembled WGS sequence"/>
</dbReference>
<evidence type="ECO:0000313" key="5">
    <source>
        <dbReference type="EMBL" id="NGN65035.1"/>
    </source>
</evidence>
<evidence type="ECO:0000256" key="3">
    <source>
        <dbReference type="SAM" id="MobiDB-lite"/>
    </source>
</evidence>
<dbReference type="InterPro" id="IPR000086">
    <property type="entry name" value="NUDIX_hydrolase_dom"/>
</dbReference>
<dbReference type="CDD" id="cd03424">
    <property type="entry name" value="NUDIX_ADPRase_Nudt5_UGPPase_Nudt14"/>
    <property type="match status" value="1"/>
</dbReference>
<comment type="caution">
    <text evidence="5">The sequence shown here is derived from an EMBL/GenBank/DDBJ whole genome shotgun (WGS) entry which is preliminary data.</text>
</comment>
<evidence type="ECO:0000256" key="1">
    <source>
        <dbReference type="ARBA" id="ARBA00001946"/>
    </source>
</evidence>
<feature type="domain" description="Nudix hydrolase" evidence="4">
    <location>
        <begin position="38"/>
        <end position="166"/>
    </location>
</feature>
<dbReference type="AlphaFoldDB" id="A0A6G4TYI3"/>
<dbReference type="EMBL" id="JAAKZV010000050">
    <property type="protein sequence ID" value="NGN65035.1"/>
    <property type="molecule type" value="Genomic_DNA"/>
</dbReference>
<feature type="compositionally biased region" description="Basic residues" evidence="3">
    <location>
        <begin position="194"/>
        <end position="204"/>
    </location>
</feature>
<name>A0A6G4TYI3_9ACTN</name>
<keyword evidence="2" id="KW-0378">Hydrolase</keyword>
<reference evidence="5 6" key="1">
    <citation type="submission" date="2020-02" db="EMBL/GenBank/DDBJ databases">
        <title>Whole-genome analyses of novel actinobacteria.</title>
        <authorList>
            <person name="Sahin N."/>
        </authorList>
    </citation>
    <scope>NUCLEOTIDE SEQUENCE [LARGE SCALE GENOMIC DNA]</scope>
    <source>
        <strain evidence="5 6">A7024</strain>
    </source>
</reference>
<organism evidence="5 6">
    <name type="scientific">Streptomyces coryli</name>
    <dbReference type="NCBI Taxonomy" id="1128680"/>
    <lineage>
        <taxon>Bacteria</taxon>
        <taxon>Bacillati</taxon>
        <taxon>Actinomycetota</taxon>
        <taxon>Actinomycetes</taxon>
        <taxon>Kitasatosporales</taxon>
        <taxon>Streptomycetaceae</taxon>
        <taxon>Streptomyces</taxon>
    </lineage>
</organism>
<comment type="cofactor">
    <cofactor evidence="1">
        <name>Mg(2+)</name>
        <dbReference type="ChEBI" id="CHEBI:18420"/>
    </cofactor>
</comment>
<feature type="region of interest" description="Disordered" evidence="3">
    <location>
        <begin position="176"/>
        <end position="214"/>
    </location>
</feature>
<sequence length="214" mass="24104">MRWTQHSEVTVYENPYLRVNLADVELPDGRRLEHYLVRLPAVAMATIVNDRNEALLLWRHRFITGSWGYQLPSGMVDEGEDIAAAAARELEEETGWRARGLRHLMTLEAANGITDARHHIYWSDRAEYTGEPRDAFESDRRVWVPLADVPRLLRSGKLRAAATVAAMLRLRQLSQPPPGAASLNGAQLSQTGRHAGRGARRTVRKVPTDRLRGA</sequence>
<dbReference type="GO" id="GO:0016787">
    <property type="term" value="F:hydrolase activity"/>
    <property type="evidence" value="ECO:0007669"/>
    <property type="project" value="UniProtKB-KW"/>
</dbReference>
<dbReference type="GO" id="GO:0006753">
    <property type="term" value="P:nucleoside phosphate metabolic process"/>
    <property type="evidence" value="ECO:0007669"/>
    <property type="project" value="TreeGrafter"/>
</dbReference>
<dbReference type="InterPro" id="IPR015797">
    <property type="entry name" value="NUDIX_hydrolase-like_dom_sf"/>
</dbReference>
<dbReference type="GO" id="GO:0005829">
    <property type="term" value="C:cytosol"/>
    <property type="evidence" value="ECO:0007669"/>
    <property type="project" value="TreeGrafter"/>
</dbReference>
<dbReference type="PANTHER" id="PTHR11839">
    <property type="entry name" value="UDP/ADP-SUGAR PYROPHOSPHATASE"/>
    <property type="match status" value="1"/>
</dbReference>
<dbReference type="PROSITE" id="PS00893">
    <property type="entry name" value="NUDIX_BOX"/>
    <property type="match status" value="1"/>
</dbReference>
<gene>
    <name evidence="5" type="ORF">G5C51_14160</name>
</gene>
<dbReference type="Gene3D" id="3.90.79.10">
    <property type="entry name" value="Nucleoside Triphosphate Pyrophosphohydrolase"/>
    <property type="match status" value="1"/>
</dbReference>
<dbReference type="PROSITE" id="PS51462">
    <property type="entry name" value="NUDIX"/>
    <property type="match status" value="1"/>
</dbReference>
<dbReference type="InterPro" id="IPR020084">
    <property type="entry name" value="NUDIX_hydrolase_CS"/>
</dbReference>
<evidence type="ECO:0000313" key="6">
    <source>
        <dbReference type="Proteomes" id="UP000481583"/>
    </source>
</evidence>
<dbReference type="Pfam" id="PF00293">
    <property type="entry name" value="NUDIX"/>
    <property type="match status" value="1"/>
</dbReference>
<protein>
    <submittedName>
        <fullName evidence="5">NUDIX domain-containing protein</fullName>
    </submittedName>
</protein>
<dbReference type="GO" id="GO:0019693">
    <property type="term" value="P:ribose phosphate metabolic process"/>
    <property type="evidence" value="ECO:0007669"/>
    <property type="project" value="TreeGrafter"/>
</dbReference>
<accession>A0A6G4TYI3</accession>
<evidence type="ECO:0000256" key="2">
    <source>
        <dbReference type="ARBA" id="ARBA00022801"/>
    </source>
</evidence>
<evidence type="ECO:0000259" key="4">
    <source>
        <dbReference type="PROSITE" id="PS51462"/>
    </source>
</evidence>
<dbReference type="SUPFAM" id="SSF55811">
    <property type="entry name" value="Nudix"/>
    <property type="match status" value="1"/>
</dbReference>
<dbReference type="PANTHER" id="PTHR11839:SF18">
    <property type="entry name" value="NUDIX HYDROLASE DOMAIN-CONTAINING PROTEIN"/>
    <property type="match status" value="1"/>
</dbReference>